<dbReference type="InterPro" id="IPR032719">
    <property type="entry name" value="WbsX"/>
</dbReference>
<dbReference type="EMBL" id="QPJW01000001">
    <property type="protein sequence ID" value="RCX23486.1"/>
    <property type="molecule type" value="Genomic_DNA"/>
</dbReference>
<dbReference type="OrthoDB" id="9816424at2"/>
<proteinExistence type="predicted"/>
<evidence type="ECO:0000313" key="2">
    <source>
        <dbReference type="Proteomes" id="UP000253090"/>
    </source>
</evidence>
<keyword evidence="1" id="KW-0808">Transferase</keyword>
<dbReference type="GO" id="GO:0016740">
    <property type="term" value="F:transferase activity"/>
    <property type="evidence" value="ECO:0007669"/>
    <property type="project" value="UniProtKB-KW"/>
</dbReference>
<keyword evidence="2" id="KW-1185">Reference proteome</keyword>
<dbReference type="CDD" id="cd11579">
    <property type="entry name" value="Glyco_tran_WbsX"/>
    <property type="match status" value="1"/>
</dbReference>
<dbReference type="Gene3D" id="3.20.20.80">
    <property type="entry name" value="Glycosidases"/>
    <property type="match status" value="1"/>
</dbReference>
<protein>
    <submittedName>
        <fullName evidence="1">Glycosyl transferase family WbsX</fullName>
    </submittedName>
</protein>
<comment type="caution">
    <text evidence="1">The sequence shown here is derived from an EMBL/GenBank/DDBJ whole genome shotgun (WGS) entry which is preliminary data.</text>
</comment>
<dbReference type="AlphaFoldDB" id="A0A369BSB5"/>
<dbReference type="RefSeq" id="WP_114495359.1">
    <property type="nucleotide sequence ID" value="NZ_QPJW01000001.1"/>
</dbReference>
<evidence type="ECO:0000313" key="1">
    <source>
        <dbReference type="EMBL" id="RCX23486.1"/>
    </source>
</evidence>
<accession>A0A369BSB5</accession>
<reference evidence="1 2" key="1">
    <citation type="submission" date="2018-07" db="EMBL/GenBank/DDBJ databases">
        <title>Genomic Encyclopedia of Type Strains, Phase III (KMG-III): the genomes of soil and plant-associated and newly described type strains.</title>
        <authorList>
            <person name="Whitman W."/>
        </authorList>
    </citation>
    <scope>NUCLEOTIDE SEQUENCE [LARGE SCALE GENOMIC DNA]</scope>
    <source>
        <strain evidence="1 2">CECT 8333</strain>
    </source>
</reference>
<name>A0A369BSB5_9BACL</name>
<dbReference type="Pfam" id="PF14307">
    <property type="entry name" value="Glyco_tran_WbsX"/>
    <property type="match status" value="1"/>
</dbReference>
<dbReference type="PANTHER" id="PTHR41244:SF1">
    <property type="entry name" value="GLYCOSYLTRANSFERASE"/>
    <property type="match status" value="1"/>
</dbReference>
<gene>
    <name evidence="1" type="ORF">DFP94_1011085</name>
</gene>
<organism evidence="1 2">
    <name type="scientific">Fontibacillus phaseoli</name>
    <dbReference type="NCBI Taxonomy" id="1416533"/>
    <lineage>
        <taxon>Bacteria</taxon>
        <taxon>Bacillati</taxon>
        <taxon>Bacillota</taxon>
        <taxon>Bacilli</taxon>
        <taxon>Bacillales</taxon>
        <taxon>Paenibacillaceae</taxon>
        <taxon>Fontibacillus</taxon>
    </lineage>
</organism>
<sequence>MKVIAFHLPQFHRIPENDAWWGTGFTEWTNTSKAVSLYPGHLQPKIPYENYYYDLMDSSARQWQAIAAKTYGIYGFCYYHYWFKGKQLLEHPVKQMLWLGEPGIPFCLSWANESWTRPGDGGDNHILMEQSYGDKEDWTQHFYELLNMFRDPRYIRIDDKPLFLIYRPSDIPRCGVMLSHWNQLARENGLKGIYFVRTLGGFPLSSLEGFDAGVEFEPHYTLAHGGFNQIRRQIKAGDRDHFVIDYDHVWQMIINRSHRRDGGQIIPGAFVGWDNTPRMGYLGQSTIGASPQKFEWYLSRQIERAKSLYNSEFLFVNAWNEWAEGSYLEPDQHYGFQYLEAVRSALKAN</sequence>
<dbReference type="PANTHER" id="PTHR41244">
    <property type="entry name" value="RHAMNAN SYNTHESIS F"/>
    <property type="match status" value="1"/>
</dbReference>
<dbReference type="Proteomes" id="UP000253090">
    <property type="component" value="Unassembled WGS sequence"/>
</dbReference>